<protein>
    <submittedName>
        <fullName evidence="1">HAD family hydrolase</fullName>
    </submittedName>
</protein>
<dbReference type="InterPro" id="IPR036412">
    <property type="entry name" value="HAD-like_sf"/>
</dbReference>
<dbReference type="Gene3D" id="1.10.150.240">
    <property type="entry name" value="Putative phosphatase, domain 2"/>
    <property type="match status" value="1"/>
</dbReference>
<sequence>MANPSGRMLTPNDVALIFDLDNTLLMSNIDFSAVRQQLIDMLQAAGAADRPRDALLHLSLSELVDVGARATPLLAAPMWEAIRRAELRGLEGAMPAEGAEAVLHALQAHGYHLALLTNNAREGLLGRLEALGLTPHFEIVATRDDVPALKPAAGGIQYVLARLPAVRRAYMVGDAWIDAQAARDAGIRFIGIGDKRASIESRRIPIWAWVAELGGLLTLDLSSD</sequence>
<gene>
    <name evidence="1" type="ORF">E6H01_10015</name>
</gene>
<dbReference type="AlphaFoldDB" id="A0A537KWY0"/>
<dbReference type="Pfam" id="PF13419">
    <property type="entry name" value="HAD_2"/>
    <property type="match status" value="1"/>
</dbReference>
<name>A0A537KWY0_9BACT</name>
<proteinExistence type="predicted"/>
<dbReference type="NCBIfam" id="TIGR01549">
    <property type="entry name" value="HAD-SF-IA-v1"/>
    <property type="match status" value="1"/>
</dbReference>
<dbReference type="InterPro" id="IPR023198">
    <property type="entry name" value="PGP-like_dom2"/>
</dbReference>
<dbReference type="SFLD" id="SFLDG01129">
    <property type="entry name" value="C1.5:_HAD__Beta-PGM__Phosphata"/>
    <property type="match status" value="1"/>
</dbReference>
<dbReference type="Proteomes" id="UP000319353">
    <property type="component" value="Unassembled WGS sequence"/>
</dbReference>
<organism evidence="1 2">
    <name type="scientific">Candidatus Segetimicrobium genomatis</name>
    <dbReference type="NCBI Taxonomy" id="2569760"/>
    <lineage>
        <taxon>Bacteria</taxon>
        <taxon>Bacillati</taxon>
        <taxon>Candidatus Sysuimicrobiota</taxon>
        <taxon>Candidatus Sysuimicrobiia</taxon>
        <taxon>Candidatus Sysuimicrobiales</taxon>
        <taxon>Candidatus Segetimicrobiaceae</taxon>
        <taxon>Candidatus Segetimicrobium</taxon>
    </lineage>
</organism>
<dbReference type="GO" id="GO:0006281">
    <property type="term" value="P:DNA repair"/>
    <property type="evidence" value="ECO:0007669"/>
    <property type="project" value="TreeGrafter"/>
</dbReference>
<dbReference type="GO" id="GO:0008967">
    <property type="term" value="F:phosphoglycolate phosphatase activity"/>
    <property type="evidence" value="ECO:0007669"/>
    <property type="project" value="TreeGrafter"/>
</dbReference>
<dbReference type="SFLD" id="SFLDS00003">
    <property type="entry name" value="Haloacid_Dehalogenase"/>
    <property type="match status" value="1"/>
</dbReference>
<evidence type="ECO:0000313" key="1">
    <source>
        <dbReference type="EMBL" id="TMJ00229.1"/>
    </source>
</evidence>
<keyword evidence="1" id="KW-0378">Hydrolase</keyword>
<dbReference type="PANTHER" id="PTHR43434">
    <property type="entry name" value="PHOSPHOGLYCOLATE PHOSPHATASE"/>
    <property type="match status" value="1"/>
</dbReference>
<dbReference type="InterPro" id="IPR041492">
    <property type="entry name" value="HAD_2"/>
</dbReference>
<accession>A0A537KWY0</accession>
<dbReference type="InterPro" id="IPR023214">
    <property type="entry name" value="HAD_sf"/>
</dbReference>
<dbReference type="EMBL" id="VBAL01000120">
    <property type="protein sequence ID" value="TMJ00229.1"/>
    <property type="molecule type" value="Genomic_DNA"/>
</dbReference>
<evidence type="ECO:0000313" key="2">
    <source>
        <dbReference type="Proteomes" id="UP000319353"/>
    </source>
</evidence>
<dbReference type="Gene3D" id="3.40.50.1000">
    <property type="entry name" value="HAD superfamily/HAD-like"/>
    <property type="match status" value="1"/>
</dbReference>
<dbReference type="InterPro" id="IPR050155">
    <property type="entry name" value="HAD-like_hydrolase_sf"/>
</dbReference>
<dbReference type="PANTHER" id="PTHR43434:SF1">
    <property type="entry name" value="PHOSPHOGLYCOLATE PHOSPHATASE"/>
    <property type="match status" value="1"/>
</dbReference>
<dbReference type="GO" id="GO:0005829">
    <property type="term" value="C:cytosol"/>
    <property type="evidence" value="ECO:0007669"/>
    <property type="project" value="TreeGrafter"/>
</dbReference>
<comment type="caution">
    <text evidence="1">The sequence shown here is derived from an EMBL/GenBank/DDBJ whole genome shotgun (WGS) entry which is preliminary data.</text>
</comment>
<reference evidence="1 2" key="1">
    <citation type="journal article" date="2019" name="Nat. Microbiol.">
        <title>Mediterranean grassland soil C-N compound turnover is dependent on rainfall and depth, and is mediated by genomically divergent microorganisms.</title>
        <authorList>
            <person name="Diamond S."/>
            <person name="Andeer P.F."/>
            <person name="Li Z."/>
            <person name="Crits-Christoph A."/>
            <person name="Burstein D."/>
            <person name="Anantharaman K."/>
            <person name="Lane K.R."/>
            <person name="Thomas B.C."/>
            <person name="Pan C."/>
            <person name="Northen T.R."/>
            <person name="Banfield J.F."/>
        </authorList>
    </citation>
    <scope>NUCLEOTIDE SEQUENCE [LARGE SCALE GENOMIC DNA]</scope>
    <source>
        <strain evidence="1">NP_4</strain>
    </source>
</reference>
<dbReference type="SUPFAM" id="SSF56784">
    <property type="entry name" value="HAD-like"/>
    <property type="match status" value="1"/>
</dbReference>
<dbReference type="InterPro" id="IPR006439">
    <property type="entry name" value="HAD-SF_hydro_IA"/>
</dbReference>